<dbReference type="InterPro" id="IPR006140">
    <property type="entry name" value="D-isomer_DH_NAD-bd"/>
</dbReference>
<dbReference type="SUPFAM" id="SSF52283">
    <property type="entry name" value="Formate/glycerate dehydrogenase catalytic domain-like"/>
    <property type="match status" value="1"/>
</dbReference>
<dbReference type="EMBL" id="JACGWV010000001">
    <property type="protein sequence ID" value="MBA8806061.1"/>
    <property type="molecule type" value="Genomic_DNA"/>
</dbReference>
<dbReference type="GO" id="GO:0016618">
    <property type="term" value="F:hydroxypyruvate reductase [NAD(P)H] activity"/>
    <property type="evidence" value="ECO:0007669"/>
    <property type="project" value="TreeGrafter"/>
</dbReference>
<dbReference type="InterPro" id="IPR050223">
    <property type="entry name" value="D-isomer_2-hydroxyacid_DH"/>
</dbReference>
<evidence type="ECO:0000256" key="2">
    <source>
        <dbReference type="ARBA" id="ARBA00023027"/>
    </source>
</evidence>
<proteinExistence type="predicted"/>
<protein>
    <submittedName>
        <fullName evidence="4">Phosphoglycerate dehydrogenase-like enzyme</fullName>
    </submittedName>
</protein>
<dbReference type="RefSeq" id="WP_182613853.1">
    <property type="nucleotide sequence ID" value="NZ_BAAATF010000001.1"/>
</dbReference>
<dbReference type="Proteomes" id="UP000540568">
    <property type="component" value="Unassembled WGS sequence"/>
</dbReference>
<evidence type="ECO:0000256" key="1">
    <source>
        <dbReference type="ARBA" id="ARBA00023002"/>
    </source>
</evidence>
<dbReference type="SUPFAM" id="SSF51735">
    <property type="entry name" value="NAD(P)-binding Rossmann-fold domains"/>
    <property type="match status" value="1"/>
</dbReference>
<dbReference type="AlphaFoldDB" id="A0A7W3J4B6"/>
<dbReference type="InterPro" id="IPR036291">
    <property type="entry name" value="NAD(P)-bd_dom_sf"/>
</dbReference>
<feature type="domain" description="D-isomer specific 2-hydroxyacid dehydrogenase NAD-binding" evidence="3">
    <location>
        <begin position="127"/>
        <end position="303"/>
    </location>
</feature>
<dbReference type="PANTHER" id="PTHR10996:SF178">
    <property type="entry name" value="2-HYDROXYACID DEHYDROGENASE YGL185C-RELATED"/>
    <property type="match status" value="1"/>
</dbReference>
<keyword evidence="2" id="KW-0520">NAD</keyword>
<accession>A0A7W3J4B6</accession>
<evidence type="ECO:0000313" key="4">
    <source>
        <dbReference type="EMBL" id="MBA8806061.1"/>
    </source>
</evidence>
<dbReference type="GO" id="GO:0030267">
    <property type="term" value="F:glyoxylate reductase (NADPH) activity"/>
    <property type="evidence" value="ECO:0007669"/>
    <property type="project" value="TreeGrafter"/>
</dbReference>
<evidence type="ECO:0000313" key="5">
    <source>
        <dbReference type="Proteomes" id="UP000540568"/>
    </source>
</evidence>
<dbReference type="CDD" id="cd12167">
    <property type="entry name" value="2-Hacid_dh_8"/>
    <property type="match status" value="1"/>
</dbReference>
<dbReference type="GO" id="GO:0005829">
    <property type="term" value="C:cytosol"/>
    <property type="evidence" value="ECO:0007669"/>
    <property type="project" value="TreeGrafter"/>
</dbReference>
<keyword evidence="5" id="KW-1185">Reference proteome</keyword>
<reference evidence="4 5" key="1">
    <citation type="submission" date="2020-07" db="EMBL/GenBank/DDBJ databases">
        <title>Sequencing the genomes of 1000 actinobacteria strains.</title>
        <authorList>
            <person name="Klenk H.-P."/>
        </authorList>
    </citation>
    <scope>NUCLEOTIDE SEQUENCE [LARGE SCALE GENOMIC DNA]</scope>
    <source>
        <strain evidence="4 5">DSM 44121</strain>
    </source>
</reference>
<organism evidence="4 5">
    <name type="scientific">Promicromonospora sukumoe</name>
    <dbReference type="NCBI Taxonomy" id="88382"/>
    <lineage>
        <taxon>Bacteria</taxon>
        <taxon>Bacillati</taxon>
        <taxon>Actinomycetota</taxon>
        <taxon>Actinomycetes</taxon>
        <taxon>Micrococcales</taxon>
        <taxon>Promicromonosporaceae</taxon>
        <taxon>Promicromonospora</taxon>
    </lineage>
</organism>
<name>A0A7W3J4B6_9MICO</name>
<dbReference type="Gene3D" id="3.40.50.720">
    <property type="entry name" value="NAD(P)-binding Rossmann-like Domain"/>
    <property type="match status" value="2"/>
</dbReference>
<dbReference type="Pfam" id="PF02826">
    <property type="entry name" value="2-Hacid_dh_C"/>
    <property type="match status" value="1"/>
</dbReference>
<dbReference type="GO" id="GO:0051287">
    <property type="term" value="F:NAD binding"/>
    <property type="evidence" value="ECO:0007669"/>
    <property type="project" value="InterPro"/>
</dbReference>
<comment type="caution">
    <text evidence="4">The sequence shown here is derived from an EMBL/GenBank/DDBJ whole genome shotgun (WGS) entry which is preliminary data.</text>
</comment>
<dbReference type="PANTHER" id="PTHR10996">
    <property type="entry name" value="2-HYDROXYACID DEHYDROGENASE-RELATED"/>
    <property type="match status" value="1"/>
</dbReference>
<gene>
    <name evidence="4" type="ORF">FHX71_000003</name>
</gene>
<evidence type="ECO:0000259" key="3">
    <source>
        <dbReference type="Pfam" id="PF02826"/>
    </source>
</evidence>
<sequence length="341" mass="35520">MTQRPRAVLAFGPPSLVGRIFSPEALGRITAVLDVDVAHVVTGTDSGLVSSTASTARRALADAEVLLAGWGAPRITVDDAPNLRAVLYAGGVAATCLDDPAAHAARGVVAANAGAVNAVPVAEYTLATILLANKRAWAAEREFRAARRPPDREHEPANLGNYRRTVGIVGASQVGRRVIELLRPFDLDVVVWSPELDDESAEALGARYGTLDEVAAQSDVLSLHQPAIPETDGQIDARVLALLPDGATVINTARGSVVDEGALVAELRTGRIGAVLDVTEPEPPAPDSELWDLPNVVLTPHIAGSAGGELHRIGDLVAAEAERYAAGLPFAHPDDLGAPHA</sequence>
<keyword evidence="1" id="KW-0560">Oxidoreductase</keyword>